<keyword evidence="4" id="KW-0679">Respiratory chain</keyword>
<dbReference type="GO" id="GO:0005743">
    <property type="term" value="C:mitochondrial inner membrane"/>
    <property type="evidence" value="ECO:0007669"/>
    <property type="project" value="UniProtKB-SubCell"/>
</dbReference>
<keyword evidence="8" id="KW-0472">Membrane</keyword>
<dbReference type="Proteomes" id="UP000002630">
    <property type="component" value="Unassembled WGS sequence"/>
</dbReference>
<evidence type="ECO:0000256" key="5">
    <source>
        <dbReference type="ARBA" id="ARBA00022792"/>
    </source>
</evidence>
<evidence type="ECO:0000256" key="3">
    <source>
        <dbReference type="ARBA" id="ARBA00022448"/>
    </source>
</evidence>
<keyword evidence="10" id="KW-1185">Reference proteome</keyword>
<evidence type="ECO:0000256" key="8">
    <source>
        <dbReference type="ARBA" id="ARBA00023136"/>
    </source>
</evidence>
<keyword evidence="9" id="KW-0560">Oxidoreductase</keyword>
<protein>
    <submittedName>
        <fullName evidence="9">Ubiquinol cytochrome c reductase subunit QCR7</fullName>
        <ecNumber evidence="9">1.10.2.2</ecNumber>
    </submittedName>
</protein>
<keyword evidence="7" id="KW-0496">Mitochondrion</keyword>
<dbReference type="EC" id="1.10.2.2" evidence="9"/>
<evidence type="ECO:0000313" key="10">
    <source>
        <dbReference type="Proteomes" id="UP000002630"/>
    </source>
</evidence>
<reference evidence="9 10" key="1">
    <citation type="journal article" date="2010" name="Nature">
        <title>The Ectocarpus genome and the independent evolution of multicellularity in brown algae.</title>
        <authorList>
            <person name="Cock J.M."/>
            <person name="Sterck L."/>
            <person name="Rouze P."/>
            <person name="Scornet D."/>
            <person name="Allen A.E."/>
            <person name="Amoutzias G."/>
            <person name="Anthouard V."/>
            <person name="Artiguenave F."/>
            <person name="Aury J.M."/>
            <person name="Badger J.H."/>
            <person name="Beszteri B."/>
            <person name="Billiau K."/>
            <person name="Bonnet E."/>
            <person name="Bothwell J.H."/>
            <person name="Bowler C."/>
            <person name="Boyen C."/>
            <person name="Brownlee C."/>
            <person name="Carrano C.J."/>
            <person name="Charrier B."/>
            <person name="Cho G.Y."/>
            <person name="Coelho S.M."/>
            <person name="Collen J."/>
            <person name="Corre E."/>
            <person name="Da Silva C."/>
            <person name="Delage L."/>
            <person name="Delaroque N."/>
            <person name="Dittami S.M."/>
            <person name="Doulbeau S."/>
            <person name="Elias M."/>
            <person name="Farnham G."/>
            <person name="Gachon C.M."/>
            <person name="Gschloessl B."/>
            <person name="Heesch S."/>
            <person name="Jabbari K."/>
            <person name="Jubin C."/>
            <person name="Kawai H."/>
            <person name="Kimura K."/>
            <person name="Kloareg B."/>
            <person name="Kupper F.C."/>
            <person name="Lang D."/>
            <person name="Le Bail A."/>
            <person name="Leblanc C."/>
            <person name="Lerouge P."/>
            <person name="Lohr M."/>
            <person name="Lopez P.J."/>
            <person name="Martens C."/>
            <person name="Maumus F."/>
            <person name="Michel G."/>
            <person name="Miranda-Saavedra D."/>
            <person name="Morales J."/>
            <person name="Moreau H."/>
            <person name="Motomura T."/>
            <person name="Nagasato C."/>
            <person name="Napoli C.A."/>
            <person name="Nelson D.R."/>
            <person name="Nyvall-Collen P."/>
            <person name="Peters A.F."/>
            <person name="Pommier C."/>
            <person name="Potin P."/>
            <person name="Poulain J."/>
            <person name="Quesneville H."/>
            <person name="Read B."/>
            <person name="Rensing S.A."/>
            <person name="Ritter A."/>
            <person name="Rousvoal S."/>
            <person name="Samanta M."/>
            <person name="Samson G."/>
            <person name="Schroeder D.C."/>
            <person name="Segurens B."/>
            <person name="Strittmatter M."/>
            <person name="Tonon T."/>
            <person name="Tregear J.W."/>
            <person name="Valentin K."/>
            <person name="von Dassow P."/>
            <person name="Yamagishi T."/>
            <person name="Van de Peer Y."/>
            <person name="Wincker P."/>
        </authorList>
    </citation>
    <scope>NUCLEOTIDE SEQUENCE [LARGE SCALE GENOMIC DNA]</scope>
    <source>
        <strain evidence="10">Ec32 / CCAP1310/4</strain>
    </source>
</reference>
<organism evidence="9 10">
    <name type="scientific">Ectocarpus siliculosus</name>
    <name type="common">Brown alga</name>
    <name type="synonym">Conferva siliculosa</name>
    <dbReference type="NCBI Taxonomy" id="2880"/>
    <lineage>
        <taxon>Eukaryota</taxon>
        <taxon>Sar</taxon>
        <taxon>Stramenopiles</taxon>
        <taxon>Ochrophyta</taxon>
        <taxon>PX clade</taxon>
        <taxon>Phaeophyceae</taxon>
        <taxon>Ectocarpales</taxon>
        <taxon>Ectocarpaceae</taxon>
        <taxon>Ectocarpus</taxon>
    </lineage>
</organism>
<evidence type="ECO:0000313" key="9">
    <source>
        <dbReference type="EMBL" id="CBN76042.1"/>
    </source>
</evidence>
<accession>D8LK78</accession>
<dbReference type="OrthoDB" id="425749at2759"/>
<gene>
    <name evidence="9" type="primary">QCR</name>
    <name evidence="9" type="ORF">Esi_0281_0045</name>
</gene>
<dbReference type="EMBL" id="FN649760">
    <property type="protein sequence ID" value="CBN76042.1"/>
    <property type="molecule type" value="Genomic_DNA"/>
</dbReference>
<proteinExistence type="inferred from homology"/>
<dbReference type="SUPFAM" id="SSF81524">
    <property type="entry name" value="14 kDa protein of cytochrome bc1 complex (Ubiquinol-cytochrome c reductase)"/>
    <property type="match status" value="1"/>
</dbReference>
<dbReference type="InParanoid" id="D8LK78"/>
<dbReference type="GO" id="GO:0016491">
    <property type="term" value="F:oxidoreductase activity"/>
    <property type="evidence" value="ECO:0007669"/>
    <property type="project" value="UniProtKB-KW"/>
</dbReference>
<keyword evidence="3" id="KW-0813">Transport</keyword>
<evidence type="ECO:0000256" key="7">
    <source>
        <dbReference type="ARBA" id="ARBA00023128"/>
    </source>
</evidence>
<dbReference type="InterPro" id="IPR036544">
    <property type="entry name" value="QCR7_sf"/>
</dbReference>
<name>D8LK78_ECTSI</name>
<comment type="subcellular location">
    <subcellularLocation>
        <location evidence="1">Mitochondrion inner membrane</location>
        <topology evidence="1">Peripheral membrane protein</topology>
        <orientation evidence="1">Matrix side</orientation>
    </subcellularLocation>
</comment>
<dbReference type="STRING" id="2880.D8LK78"/>
<comment type="similarity">
    <text evidence="2">Belongs to the UQCRB/QCR7 family.</text>
</comment>
<sequence length="113" mass="13354">MARVLKKAGDFVLDVAATQYKRSMTRKLNAFGLKFDDLMIEEDPDVAEAVRRLTPEQQLARKRRQFRAFDISLKKTPLPDHIQAVQDPFEPYLQDIIKEVREERLERELLNQR</sequence>
<dbReference type="PANTHER" id="PTHR12022">
    <property type="entry name" value="UBIQUINOL-CYTOCHROME C REDUCTASE COMPLEX 14 KD PROTEIN"/>
    <property type="match status" value="1"/>
</dbReference>
<dbReference type="PANTHER" id="PTHR12022:SF0">
    <property type="entry name" value="CYTOCHROME B-C1 COMPLEX SUBUNIT 7"/>
    <property type="match status" value="1"/>
</dbReference>
<keyword evidence="6" id="KW-0249">Electron transport</keyword>
<dbReference type="AlphaFoldDB" id="D8LK78"/>
<dbReference type="GO" id="GO:0006122">
    <property type="term" value="P:mitochondrial electron transport, ubiquinol to cytochrome c"/>
    <property type="evidence" value="ECO:0007669"/>
    <property type="project" value="InterPro"/>
</dbReference>
<evidence type="ECO:0000256" key="1">
    <source>
        <dbReference type="ARBA" id="ARBA00004443"/>
    </source>
</evidence>
<dbReference type="Gene3D" id="1.10.1090.10">
    <property type="entry name" value="Cytochrome b-c1 complex subunit 7"/>
    <property type="match status" value="1"/>
</dbReference>
<evidence type="ECO:0000256" key="2">
    <source>
        <dbReference type="ARBA" id="ARBA00008554"/>
    </source>
</evidence>
<keyword evidence="5" id="KW-0999">Mitochondrion inner membrane</keyword>
<evidence type="ECO:0000256" key="6">
    <source>
        <dbReference type="ARBA" id="ARBA00022982"/>
    </source>
</evidence>
<dbReference type="GO" id="GO:0045275">
    <property type="term" value="C:respiratory chain complex III"/>
    <property type="evidence" value="ECO:0007669"/>
    <property type="project" value="InterPro"/>
</dbReference>
<evidence type="ECO:0000256" key="4">
    <source>
        <dbReference type="ARBA" id="ARBA00022660"/>
    </source>
</evidence>
<dbReference type="Pfam" id="PF02271">
    <property type="entry name" value="UCR_14kD"/>
    <property type="match status" value="1"/>
</dbReference>
<dbReference type="InterPro" id="IPR003197">
    <property type="entry name" value="QCR7"/>
</dbReference>